<dbReference type="Proteomes" id="UP000828941">
    <property type="component" value="Chromosome 1"/>
</dbReference>
<accession>A0ACB9Q8H8</accession>
<proteinExistence type="predicted"/>
<evidence type="ECO:0000313" key="2">
    <source>
        <dbReference type="Proteomes" id="UP000828941"/>
    </source>
</evidence>
<reference evidence="1 2" key="1">
    <citation type="journal article" date="2022" name="DNA Res.">
        <title>Chromosomal-level genome assembly of the orchid tree Bauhinia variegata (Leguminosae; Cercidoideae) supports the allotetraploid origin hypothesis of Bauhinia.</title>
        <authorList>
            <person name="Zhong Y."/>
            <person name="Chen Y."/>
            <person name="Zheng D."/>
            <person name="Pang J."/>
            <person name="Liu Y."/>
            <person name="Luo S."/>
            <person name="Meng S."/>
            <person name="Qian L."/>
            <person name="Wei D."/>
            <person name="Dai S."/>
            <person name="Zhou R."/>
        </authorList>
    </citation>
    <scope>NUCLEOTIDE SEQUENCE [LARGE SCALE GENOMIC DNA]</scope>
    <source>
        <strain evidence="1">BV-YZ2020</strain>
    </source>
</reference>
<gene>
    <name evidence="1" type="ORF">L6164_000402</name>
</gene>
<dbReference type="EMBL" id="CM039426">
    <property type="protein sequence ID" value="KAI4356374.1"/>
    <property type="molecule type" value="Genomic_DNA"/>
</dbReference>
<sequence length="892" mass="102508">MAEIGVDLVLDKLSLLLRHQAEFPRRTRSVIESMEQLIAPVTKDHRSPHLEELGKAAVDYAYLIEDIIDDHIVQNSKQRYKWPVLGFLGDRKDRNNSIACEILSKLREDVERYRLLYSYPSNYDEPSPLRVPNIRFHLESIEEADLVGTDAPSETLINLLRQEGQKRMVIAAVGPAGIGKTTSTRKVYTRMKELSFFDCQVWISLSSLSGEEELRRVILAAFPEIRARLQDKRYLIVFDDVNTIHFSSIISSLLPENHNGSKIMIATKDKKVAEACKRGAKVHIHELEPLREEAIDLFFKRARVNQADASAELKNLSHDIVNICKGIPMVIVPIANSLSEKEMNYSEWLRVRDNLNSFITNNPDLDILKEVLLQGYLDLPYNLKQCLLYWGLFPEDYAISSGKLIRLWVAEGFVAESSSADSADKRLEDVARDYLRELINRSLVEFDHKSGRCRIYHLLHQIMVSKSKDLKFDRVNRQRGWGDGFQPRRLSIYTNVEDAVSWIPDVKRVRSCFLYDIEEFPKISLMQFVCKFKLLKVLSFENAPISSLPKHISQLVMLKYLSIRNTRIETLPESIGTLCELQTLDLKYSLVKQLPEISKLINLRHLLGCYQSGETIEGVKVNPGIGKLQSLQTLFVVDASDQQVTKEIENLKQLQKLGITNITKKQGRSFFQAIQKMNHLRSLSIRAVNENEFLHLESLKQPPPNLSRLYLEGRFHKLPTWIRKLKNLLKICLNSSELRNPLNDLEKLPNLLEISLHNLNKVGGLHFREGRLERLRILRLSNMLHLKSLRVDKGALPRLEILSIGQCPELVEMPTDIQHLRILKDTRSSGEFMQNMEPDENYGLKELFADEFEKWEASAGKEEKDGTSFMLSSKFSPSESPTLLLKLMSFGR</sequence>
<protein>
    <submittedName>
        <fullName evidence="1">Uncharacterized protein</fullName>
    </submittedName>
</protein>
<organism evidence="1 2">
    <name type="scientific">Bauhinia variegata</name>
    <name type="common">Purple orchid tree</name>
    <name type="synonym">Phanera variegata</name>
    <dbReference type="NCBI Taxonomy" id="167791"/>
    <lineage>
        <taxon>Eukaryota</taxon>
        <taxon>Viridiplantae</taxon>
        <taxon>Streptophyta</taxon>
        <taxon>Embryophyta</taxon>
        <taxon>Tracheophyta</taxon>
        <taxon>Spermatophyta</taxon>
        <taxon>Magnoliopsida</taxon>
        <taxon>eudicotyledons</taxon>
        <taxon>Gunneridae</taxon>
        <taxon>Pentapetalae</taxon>
        <taxon>rosids</taxon>
        <taxon>fabids</taxon>
        <taxon>Fabales</taxon>
        <taxon>Fabaceae</taxon>
        <taxon>Cercidoideae</taxon>
        <taxon>Cercideae</taxon>
        <taxon>Bauhiniinae</taxon>
        <taxon>Bauhinia</taxon>
    </lineage>
</organism>
<keyword evidence="2" id="KW-1185">Reference proteome</keyword>
<name>A0ACB9Q8H8_BAUVA</name>
<comment type="caution">
    <text evidence="1">The sequence shown here is derived from an EMBL/GenBank/DDBJ whole genome shotgun (WGS) entry which is preliminary data.</text>
</comment>
<evidence type="ECO:0000313" key="1">
    <source>
        <dbReference type="EMBL" id="KAI4356374.1"/>
    </source>
</evidence>